<accession>A0A2H5SA44</accession>
<sequence length="301" mass="34453">MEKLLALETKQFSWDEDQLNNAIALDGGITDKAWIIREKRQDGAPKKSTKEVLPRALISTIPNNKKEELIMTTVTSPIIIKDITTEEVVDTVNKYRKNLLSEKQFETISPPIKDYTSSDNVVKVIEEYREEIMVEYDKVALPVKANEADDKIRVYDENHPISKARIALFEKRVGDKKGKKSERSTNGEKTVSLIEIHEYNKVNADCTKRLPSQNQKYPFTFSNRNPFIIGPGNGFSSSSDDEEHIKEVKKCIKKKQGTRSDTEYEETGEGFREVKKEKKPWAGKPGSRMGRKKKKKGQNKK</sequence>
<dbReference type="AlphaFoldDB" id="A0A2H5SA44"/>
<protein>
    <submittedName>
        <fullName evidence="2">Uncharacterized protein</fullName>
    </submittedName>
</protein>
<feature type="compositionally biased region" description="Basic residues" evidence="1">
    <location>
        <begin position="289"/>
        <end position="301"/>
    </location>
</feature>
<feature type="region of interest" description="Disordered" evidence="1">
    <location>
        <begin position="253"/>
        <end position="301"/>
    </location>
</feature>
<name>A0A2H5SA44_RHIID</name>
<feature type="compositionally biased region" description="Basic and acidic residues" evidence="1">
    <location>
        <begin position="269"/>
        <end position="280"/>
    </location>
</feature>
<evidence type="ECO:0000313" key="3">
    <source>
        <dbReference type="Proteomes" id="UP000018888"/>
    </source>
</evidence>
<evidence type="ECO:0000256" key="1">
    <source>
        <dbReference type="SAM" id="MobiDB-lite"/>
    </source>
</evidence>
<proteinExistence type="predicted"/>
<dbReference type="EMBL" id="AUPC02000256">
    <property type="protein sequence ID" value="POG63818.1"/>
    <property type="molecule type" value="Genomic_DNA"/>
</dbReference>
<evidence type="ECO:0000313" key="2">
    <source>
        <dbReference type="EMBL" id="POG63818.1"/>
    </source>
</evidence>
<comment type="caution">
    <text evidence="2">The sequence shown here is derived from an EMBL/GenBank/DDBJ whole genome shotgun (WGS) entry which is preliminary data.</text>
</comment>
<gene>
    <name evidence="2" type="ORF">GLOIN_2v1845702</name>
</gene>
<organism evidence="2 3">
    <name type="scientific">Rhizophagus irregularis (strain DAOM 181602 / DAOM 197198 / MUCL 43194)</name>
    <name type="common">Arbuscular mycorrhizal fungus</name>
    <name type="synonym">Glomus intraradices</name>
    <dbReference type="NCBI Taxonomy" id="747089"/>
    <lineage>
        <taxon>Eukaryota</taxon>
        <taxon>Fungi</taxon>
        <taxon>Fungi incertae sedis</taxon>
        <taxon>Mucoromycota</taxon>
        <taxon>Glomeromycotina</taxon>
        <taxon>Glomeromycetes</taxon>
        <taxon>Glomerales</taxon>
        <taxon>Glomeraceae</taxon>
        <taxon>Rhizophagus</taxon>
    </lineage>
</organism>
<reference evidence="2 3" key="2">
    <citation type="journal article" date="2018" name="New Phytol.">
        <title>High intraspecific genome diversity in the model arbuscular mycorrhizal symbiont Rhizophagus irregularis.</title>
        <authorList>
            <person name="Chen E.C.H."/>
            <person name="Morin E."/>
            <person name="Beaudet D."/>
            <person name="Noel J."/>
            <person name="Yildirir G."/>
            <person name="Ndikumana S."/>
            <person name="Charron P."/>
            <person name="St-Onge C."/>
            <person name="Giorgi J."/>
            <person name="Kruger M."/>
            <person name="Marton T."/>
            <person name="Ropars J."/>
            <person name="Grigoriev I.V."/>
            <person name="Hainaut M."/>
            <person name="Henrissat B."/>
            <person name="Roux C."/>
            <person name="Martin F."/>
            <person name="Corradi N."/>
        </authorList>
    </citation>
    <scope>NUCLEOTIDE SEQUENCE [LARGE SCALE GENOMIC DNA]</scope>
    <source>
        <strain evidence="2 3">DAOM 197198</strain>
    </source>
</reference>
<reference evidence="2 3" key="1">
    <citation type="journal article" date="2013" name="Proc. Natl. Acad. Sci. U.S.A.">
        <title>Genome of an arbuscular mycorrhizal fungus provides insight into the oldest plant symbiosis.</title>
        <authorList>
            <person name="Tisserant E."/>
            <person name="Malbreil M."/>
            <person name="Kuo A."/>
            <person name="Kohler A."/>
            <person name="Symeonidi A."/>
            <person name="Balestrini R."/>
            <person name="Charron P."/>
            <person name="Duensing N."/>
            <person name="Frei Dit Frey N."/>
            <person name="Gianinazzi-Pearson V."/>
            <person name="Gilbert L.B."/>
            <person name="Handa Y."/>
            <person name="Herr J.R."/>
            <person name="Hijri M."/>
            <person name="Koul R."/>
            <person name="Kawaguchi M."/>
            <person name="Krajinski F."/>
            <person name="Lammers P.J."/>
            <person name="Masclaux F.G."/>
            <person name="Murat C."/>
            <person name="Morin E."/>
            <person name="Ndikumana S."/>
            <person name="Pagni M."/>
            <person name="Petitpierre D."/>
            <person name="Requena N."/>
            <person name="Rosikiewicz P."/>
            <person name="Riley R."/>
            <person name="Saito K."/>
            <person name="San Clemente H."/>
            <person name="Shapiro H."/>
            <person name="van Tuinen D."/>
            <person name="Becard G."/>
            <person name="Bonfante P."/>
            <person name="Paszkowski U."/>
            <person name="Shachar-Hill Y.Y."/>
            <person name="Tuskan G.A."/>
            <person name="Young P.W."/>
            <person name="Sanders I.R."/>
            <person name="Henrissat B."/>
            <person name="Rensing S.A."/>
            <person name="Grigoriev I.V."/>
            <person name="Corradi N."/>
            <person name="Roux C."/>
            <person name="Martin F."/>
        </authorList>
    </citation>
    <scope>NUCLEOTIDE SEQUENCE [LARGE SCALE GENOMIC DNA]</scope>
    <source>
        <strain evidence="2 3">DAOM 197198</strain>
    </source>
</reference>
<keyword evidence="3" id="KW-1185">Reference proteome</keyword>
<dbReference type="Proteomes" id="UP000018888">
    <property type="component" value="Unassembled WGS sequence"/>
</dbReference>
<dbReference type="VEuPathDB" id="FungiDB:RhiirFUN_017593"/>